<feature type="region of interest" description="Disordered" evidence="1">
    <location>
        <begin position="636"/>
        <end position="659"/>
    </location>
</feature>
<accession>A0A1J0LV90</accession>
<name>A0A1J0LV90_THEBO</name>
<keyword evidence="2" id="KW-0732">Signal</keyword>
<evidence type="ECO:0000313" key="4">
    <source>
        <dbReference type="Proteomes" id="UP000182993"/>
    </source>
</evidence>
<evidence type="ECO:0000256" key="2">
    <source>
        <dbReference type="SAM" id="SignalP"/>
    </source>
</evidence>
<dbReference type="PROSITE" id="PS51257">
    <property type="entry name" value="PROKAR_LIPOPROTEIN"/>
    <property type="match status" value="1"/>
</dbReference>
<evidence type="ECO:0008006" key="5">
    <source>
        <dbReference type="Google" id="ProtNLM"/>
    </source>
</evidence>
<organism evidence="3 4">
    <name type="scientific">Thermus brockianus</name>
    <dbReference type="NCBI Taxonomy" id="56956"/>
    <lineage>
        <taxon>Bacteria</taxon>
        <taxon>Thermotogati</taxon>
        <taxon>Deinococcota</taxon>
        <taxon>Deinococci</taxon>
        <taxon>Thermales</taxon>
        <taxon>Thermaceae</taxon>
        <taxon>Thermus</taxon>
    </lineage>
</organism>
<feature type="region of interest" description="Disordered" evidence="1">
    <location>
        <begin position="118"/>
        <end position="144"/>
    </location>
</feature>
<feature type="chain" id="PRO_5012339636" description="Lipoprotein" evidence="2">
    <location>
        <begin position="32"/>
        <end position="659"/>
    </location>
</feature>
<dbReference type="Gene3D" id="1.10.1330.10">
    <property type="entry name" value="Dockerin domain"/>
    <property type="match status" value="1"/>
</dbReference>
<sequence length="659" mass="68656" precursor="true">MACPMKGGNMAKRLIWLILLLLASCSGPQGAYPSPLSQALVLRGEAVRGVFLEVTFDPSALRYLGSASPLLTEAHLEAGRIRLVGVSYRDLSGEVLRVRFQVLKPGAQPEARLLEQEATRASLSWEEEGPSPQGRLGPQSYTSLPGVGQAEVDPAFAQKPLGDLNASGSVGLADAVLLADLLTGAATPNPYRRYHADLDSSGYADEQDLVRLLRKVVNPNLGPGLEVAPLVLSLNPGESAHVLVGNSGNEPLPAVTLQAPSGLTVQDETPSGYAGKVYKVTANQSVDQGAIRFVAGTAGSRAVAVNSLAPDFLLSLEGNPSAPVGGQAQASLTLTPLLGFNGSVNLSLVNPPPGITLSPSTVALNGNPVTVPLTLALDPGLSPQDYPLTLRAEGGNRVREVNFTLRITDFSLGGDTALTLPWGGGGSLQVTVAAQNGFNTPLVLALEGQDGAPPPSRIALDTSSLPASGGPVTLRVTNPPPGPYLLRLKATPQGGGATRSWDFTLTVTYAADWRVVLSWNTGADLDLHLFYPGTPATQHISWSNPGICPPTGEACLEGDVTQGPGQETLRFRYQGGSYRVYVHWYFGGGSWQASGAQVEVLNAGYPVQAFPAPPSAQGYDTWWHVLTVDGSGVVPGSGVGSAQPQGLGLSPLSLPRKGR</sequence>
<protein>
    <recommendedName>
        <fullName evidence="5">Lipoprotein</fullName>
    </recommendedName>
</protein>
<evidence type="ECO:0000313" key="3">
    <source>
        <dbReference type="EMBL" id="APD10353.1"/>
    </source>
</evidence>
<dbReference type="GO" id="GO:0000272">
    <property type="term" value="P:polysaccharide catabolic process"/>
    <property type="evidence" value="ECO:0007669"/>
    <property type="project" value="InterPro"/>
</dbReference>
<proteinExistence type="predicted"/>
<dbReference type="EMBL" id="CP016313">
    <property type="protein sequence ID" value="APD10353.1"/>
    <property type="molecule type" value="Genomic_DNA"/>
</dbReference>
<dbReference type="KEGG" id="tbc:A0O31_02326"/>
<dbReference type="SUPFAM" id="SSF63446">
    <property type="entry name" value="Type I dockerin domain"/>
    <property type="match status" value="1"/>
</dbReference>
<dbReference type="AlphaFoldDB" id="A0A1J0LV90"/>
<feature type="compositionally biased region" description="Low complexity" evidence="1">
    <location>
        <begin position="640"/>
        <end position="659"/>
    </location>
</feature>
<geneLocation type="plasmid" evidence="4">
    <name>ptb1</name>
</geneLocation>
<dbReference type="Proteomes" id="UP000182993">
    <property type="component" value="Plasmid pTB1"/>
</dbReference>
<reference evidence="4" key="1">
    <citation type="submission" date="2016-06" db="EMBL/GenBank/DDBJ databases">
        <title>Whole genome sequencing of Thermus brockianus strain GE-1.</title>
        <authorList>
            <person name="Schaefers C."/>
            <person name="Blank S."/>
            <person name="Wiebusch S."/>
            <person name="Elleuche S."/>
            <person name="Antranikian G."/>
        </authorList>
    </citation>
    <scope>NUCLEOTIDE SEQUENCE [LARGE SCALE GENOMIC DNA]</scope>
    <source>
        <strain evidence="4">GE-1</strain>
        <plasmid evidence="4">ptb1</plasmid>
    </source>
</reference>
<dbReference type="CDD" id="cd14256">
    <property type="entry name" value="Dockerin_I"/>
    <property type="match status" value="1"/>
</dbReference>
<keyword evidence="3" id="KW-0614">Plasmid</keyword>
<dbReference type="InterPro" id="IPR036439">
    <property type="entry name" value="Dockerin_dom_sf"/>
</dbReference>
<gene>
    <name evidence="3" type="ORF">A0O31_02326</name>
</gene>
<evidence type="ECO:0000256" key="1">
    <source>
        <dbReference type="SAM" id="MobiDB-lite"/>
    </source>
</evidence>
<feature type="signal peptide" evidence="2">
    <location>
        <begin position="1"/>
        <end position="31"/>
    </location>
</feature>